<reference evidence="1" key="1">
    <citation type="submission" date="2022-05" db="EMBL/GenBank/DDBJ databases">
        <authorList>
            <person name="Park J.-S."/>
        </authorList>
    </citation>
    <scope>NUCLEOTIDE SEQUENCE</scope>
    <source>
        <strain evidence="1">2012CJ34-3</strain>
    </source>
</reference>
<evidence type="ECO:0000313" key="2">
    <source>
        <dbReference type="Proteomes" id="UP001165381"/>
    </source>
</evidence>
<evidence type="ECO:0008006" key="3">
    <source>
        <dbReference type="Google" id="ProtNLM"/>
    </source>
</evidence>
<organism evidence="1 2">
    <name type="scientific">Jejuia spongiicola</name>
    <dbReference type="NCBI Taxonomy" id="2942207"/>
    <lineage>
        <taxon>Bacteria</taxon>
        <taxon>Pseudomonadati</taxon>
        <taxon>Bacteroidota</taxon>
        <taxon>Flavobacteriia</taxon>
        <taxon>Flavobacteriales</taxon>
        <taxon>Flavobacteriaceae</taxon>
        <taxon>Jejuia</taxon>
    </lineage>
</organism>
<accession>A0ABT0Q916</accession>
<name>A0ABT0Q916_9FLAO</name>
<dbReference type="Proteomes" id="UP001165381">
    <property type="component" value="Unassembled WGS sequence"/>
</dbReference>
<evidence type="ECO:0000313" key="1">
    <source>
        <dbReference type="EMBL" id="MCL6293474.1"/>
    </source>
</evidence>
<gene>
    <name evidence="1" type="ORF">M3P09_00570</name>
</gene>
<sequence>MNLLNSFIIFFICTSLTAQIKHEYGFADKSVPELAQFEYYRGKWISEMEMKLKDGTFKKLKVKATIQGKYLDDHKTFQSQFTTNKGFFSTDIRTYNSATKKWHALFLNAKAQRWHEFTSKIVDGKMTTIVKGGYSGKEAFDVKIVDVVITDNHYLKNVYHSFDQSKTWELVYKINVKKIEY</sequence>
<protein>
    <recommendedName>
        <fullName evidence="3">DUF1579 domain-containing protein</fullName>
    </recommendedName>
</protein>
<dbReference type="EMBL" id="JAMFLZ010000001">
    <property type="protein sequence ID" value="MCL6293474.1"/>
    <property type="molecule type" value="Genomic_DNA"/>
</dbReference>
<dbReference type="RefSeq" id="WP_249971643.1">
    <property type="nucleotide sequence ID" value="NZ_JAMFLZ010000001.1"/>
</dbReference>
<comment type="caution">
    <text evidence="1">The sequence shown here is derived from an EMBL/GenBank/DDBJ whole genome shotgun (WGS) entry which is preliminary data.</text>
</comment>
<keyword evidence="2" id="KW-1185">Reference proteome</keyword>
<proteinExistence type="predicted"/>